<dbReference type="Proteomes" id="UP000007460">
    <property type="component" value="Chromosome"/>
</dbReference>
<proteinExistence type="predicted"/>
<dbReference type="KEGG" id="apb:SAR116_0860"/>
<keyword evidence="1" id="KW-0472">Membrane</keyword>
<sequence>MKKDGVSIIPFSLPNWCVLIIAVLPVWFVLLCGLFMSAAIGADGFRFAEATGRAVIMDDAAQDEARMIALEDALYQVALQGGAEVNGFSAVSADTTLTDHFIVRPSSRILDYTITNEIVDDQHYMVSVRAAVGELPKVECVTPRHHNVTVFAPSIYVGPTVPAWLAPIARTSVSEMLMQMERHPNLKTRGAITTTLDAAALARTNDAFDYTSLTQGRVRVATGDFAFIPEISFNARKIGKFLRDEMVLDVTVTMHVADGVSYAPVLDHSVTQTIKLSDISPSRTFNVLSRGKRKDVTAHIFGMMPRFINDLSQQLTCRPLVSTLTLADGVLTVPLGKKHGVGQNSLAVTSGTDTLWTILRVSKADARSVVLEPLNPARDKNMLQGAKVEFMELTQ</sequence>
<protein>
    <recommendedName>
        <fullName evidence="2">Flagellar assembly protein T N-terminal domain-containing protein</fullName>
    </recommendedName>
</protein>
<dbReference type="InterPro" id="IPR032370">
    <property type="entry name" value="FlgT_N"/>
</dbReference>
<evidence type="ECO:0000313" key="3">
    <source>
        <dbReference type="EMBL" id="ADE39103.1"/>
    </source>
</evidence>
<dbReference type="Pfam" id="PF16548">
    <property type="entry name" value="FlgT_N"/>
    <property type="match status" value="1"/>
</dbReference>
<dbReference type="RefSeq" id="WP_013045732.1">
    <property type="nucleotide sequence ID" value="NC_014010.1"/>
</dbReference>
<dbReference type="Gene3D" id="3.30.1660.40">
    <property type="entry name" value="FlgT, N-terminal domain"/>
    <property type="match status" value="1"/>
</dbReference>
<reference evidence="3 4" key="1">
    <citation type="journal article" date="2010" name="J. Bacteriol.">
        <title>Complete genome sequence of "Candidatus Puniceispirillum marinum" IMCC1322, a representative of the SAR116 clade in the Alphaproteobacteria.</title>
        <authorList>
            <person name="Oh H.M."/>
            <person name="Kwon K.K."/>
            <person name="Kang I."/>
            <person name="Kang S.G."/>
            <person name="Lee J.H."/>
            <person name="Kim S.J."/>
            <person name="Cho J.C."/>
        </authorList>
    </citation>
    <scope>NUCLEOTIDE SEQUENCE [LARGE SCALE GENOMIC DNA]</scope>
    <source>
        <strain evidence="3 4">IMCC1322</strain>
    </source>
</reference>
<feature type="domain" description="Flagellar assembly protein T N-terminal" evidence="2">
    <location>
        <begin position="48"/>
        <end position="131"/>
    </location>
</feature>
<gene>
    <name evidence="3" type="ordered locus">SAR116_0860</name>
</gene>
<name>D5BS56_PUNMI</name>
<dbReference type="HOGENOM" id="CLU_698044_0_0_5"/>
<feature type="transmembrane region" description="Helical" evidence="1">
    <location>
        <begin position="12"/>
        <end position="36"/>
    </location>
</feature>
<dbReference type="AlphaFoldDB" id="D5BS56"/>
<dbReference type="OrthoDB" id="7815177at2"/>
<dbReference type="STRING" id="488538.SAR116_0860"/>
<evidence type="ECO:0000259" key="2">
    <source>
        <dbReference type="Pfam" id="PF16548"/>
    </source>
</evidence>
<organism evidence="3 4">
    <name type="scientific">Puniceispirillum marinum (strain IMCC1322)</name>
    <dbReference type="NCBI Taxonomy" id="488538"/>
    <lineage>
        <taxon>Bacteria</taxon>
        <taxon>Pseudomonadati</taxon>
        <taxon>Pseudomonadota</taxon>
        <taxon>Alphaproteobacteria</taxon>
        <taxon>Candidatus Puniceispirillales</taxon>
        <taxon>Candidatus Puniceispirillaceae</taxon>
        <taxon>Candidatus Puniceispirillum</taxon>
    </lineage>
</organism>
<evidence type="ECO:0000256" key="1">
    <source>
        <dbReference type="SAM" id="Phobius"/>
    </source>
</evidence>
<keyword evidence="1" id="KW-0812">Transmembrane</keyword>
<dbReference type="eggNOG" id="ENOG5032RM2">
    <property type="taxonomic scope" value="Bacteria"/>
</dbReference>
<keyword evidence="1" id="KW-1133">Transmembrane helix</keyword>
<dbReference type="EMBL" id="CP001751">
    <property type="protein sequence ID" value="ADE39103.1"/>
    <property type="molecule type" value="Genomic_DNA"/>
</dbReference>
<accession>D5BS56</accession>
<keyword evidence="4" id="KW-1185">Reference proteome</keyword>
<evidence type="ECO:0000313" key="4">
    <source>
        <dbReference type="Proteomes" id="UP000007460"/>
    </source>
</evidence>
<dbReference type="InterPro" id="IPR038180">
    <property type="entry name" value="FlgT_N_sf"/>
</dbReference>